<reference evidence="1" key="1">
    <citation type="journal article" date="2019" name="Environ. Microbiol.">
        <title>Fungal ecological strategies reflected in gene transcription - a case study of two litter decomposers.</title>
        <authorList>
            <person name="Barbi F."/>
            <person name="Kohler A."/>
            <person name="Barry K."/>
            <person name="Baskaran P."/>
            <person name="Daum C."/>
            <person name="Fauchery L."/>
            <person name="Ihrmark K."/>
            <person name="Kuo A."/>
            <person name="LaButti K."/>
            <person name="Lipzen A."/>
            <person name="Morin E."/>
            <person name="Grigoriev I.V."/>
            <person name="Henrissat B."/>
            <person name="Lindahl B."/>
            <person name="Martin F."/>
        </authorList>
    </citation>
    <scope>NUCLEOTIDE SEQUENCE</scope>
    <source>
        <strain evidence="1">JB14</strain>
    </source>
</reference>
<keyword evidence="2" id="KW-1185">Reference proteome</keyword>
<organism evidence="1 2">
    <name type="scientific">Gymnopus androsaceus JB14</name>
    <dbReference type="NCBI Taxonomy" id="1447944"/>
    <lineage>
        <taxon>Eukaryota</taxon>
        <taxon>Fungi</taxon>
        <taxon>Dikarya</taxon>
        <taxon>Basidiomycota</taxon>
        <taxon>Agaricomycotina</taxon>
        <taxon>Agaricomycetes</taxon>
        <taxon>Agaricomycetidae</taxon>
        <taxon>Agaricales</taxon>
        <taxon>Marasmiineae</taxon>
        <taxon>Omphalotaceae</taxon>
        <taxon>Gymnopus</taxon>
    </lineage>
</organism>
<protein>
    <recommendedName>
        <fullName evidence="3">Reverse transcriptase zinc-binding domain-containing protein</fullName>
    </recommendedName>
</protein>
<evidence type="ECO:0008006" key="3">
    <source>
        <dbReference type="Google" id="ProtNLM"/>
    </source>
</evidence>
<dbReference type="OrthoDB" id="3240817at2759"/>
<gene>
    <name evidence="1" type="ORF">BT96DRAFT_1039114</name>
</gene>
<dbReference type="EMBL" id="ML769509">
    <property type="protein sequence ID" value="KAE9396730.1"/>
    <property type="molecule type" value="Genomic_DNA"/>
</dbReference>
<dbReference type="Proteomes" id="UP000799118">
    <property type="component" value="Unassembled WGS sequence"/>
</dbReference>
<evidence type="ECO:0000313" key="1">
    <source>
        <dbReference type="EMBL" id="KAE9396730.1"/>
    </source>
</evidence>
<evidence type="ECO:0000313" key="2">
    <source>
        <dbReference type="Proteomes" id="UP000799118"/>
    </source>
</evidence>
<accession>A0A6A4HG38</accession>
<dbReference type="AlphaFoldDB" id="A0A6A4HG38"/>
<name>A0A6A4HG38_9AGAR</name>
<sequence length="339" mass="38434">MDLFYAYCGNHFLIINTIKSLIGYHGPAPVYLPKFHFNGEDVEIVDVYTYVSMAFRLGPFNAFSSVLQDHFVNKTKKASKVAHAVLHIESMIGALPLQEGKILYMGCVDPHLIYGCEAHMDQVIDVQLAFFHWLLGLSKTSIYVAIYTETGIIPVQFHQPADTFIRAALNESIALDSAGKQSWFRGLKTVINSLYSTALGDFNTKPWHCKALTHLITGDHSLAVVRLTWIDNHRLQVPYEHRLCCFCTKEVETPEHALLQCPHQPLVESRNVFWGTFKALHPHGLIYTTAMDQLAYVAYLASCHASYAALAKWVFEILKIYDGTPLLIPQWYLQDSRSR</sequence>
<proteinExistence type="predicted"/>